<proteinExistence type="predicted"/>
<accession>A0A7J8AHU7</accession>
<dbReference type="EMBL" id="JABWUV010000001">
    <property type="protein sequence ID" value="KAF6385901.1"/>
    <property type="molecule type" value="Genomic_DNA"/>
</dbReference>
<keyword evidence="2" id="KW-1185">Reference proteome</keyword>
<name>A0A7J8AHU7_MYOMY</name>
<evidence type="ECO:0000313" key="1">
    <source>
        <dbReference type="EMBL" id="KAF6385901.1"/>
    </source>
</evidence>
<sequence length="50" mass="5594">MLKGWYTCSSCEEPRVSNAGETVPSSCSVGDISIRSFWDLCLPRPRRSTK</sequence>
<dbReference type="Proteomes" id="UP000527355">
    <property type="component" value="Unassembled WGS sequence"/>
</dbReference>
<comment type="caution">
    <text evidence="1">The sequence shown here is derived from an EMBL/GenBank/DDBJ whole genome shotgun (WGS) entry which is preliminary data.</text>
</comment>
<protein>
    <submittedName>
        <fullName evidence="1">Uncharacterized protein</fullName>
    </submittedName>
</protein>
<evidence type="ECO:0000313" key="2">
    <source>
        <dbReference type="Proteomes" id="UP000527355"/>
    </source>
</evidence>
<organism evidence="1 2">
    <name type="scientific">Myotis myotis</name>
    <name type="common">Greater mouse-eared bat</name>
    <name type="synonym">Vespertilio myotis</name>
    <dbReference type="NCBI Taxonomy" id="51298"/>
    <lineage>
        <taxon>Eukaryota</taxon>
        <taxon>Metazoa</taxon>
        <taxon>Chordata</taxon>
        <taxon>Craniata</taxon>
        <taxon>Vertebrata</taxon>
        <taxon>Euteleostomi</taxon>
        <taxon>Mammalia</taxon>
        <taxon>Eutheria</taxon>
        <taxon>Laurasiatheria</taxon>
        <taxon>Chiroptera</taxon>
        <taxon>Yangochiroptera</taxon>
        <taxon>Vespertilionidae</taxon>
        <taxon>Myotis</taxon>
    </lineage>
</organism>
<dbReference type="AlphaFoldDB" id="A0A7J8AHU7"/>
<reference evidence="1 2" key="1">
    <citation type="journal article" date="2020" name="Nature">
        <title>Six reference-quality genomes reveal evolution of bat adaptations.</title>
        <authorList>
            <person name="Jebb D."/>
            <person name="Huang Z."/>
            <person name="Pippel M."/>
            <person name="Hughes G.M."/>
            <person name="Lavrichenko K."/>
            <person name="Devanna P."/>
            <person name="Winkler S."/>
            <person name="Jermiin L.S."/>
            <person name="Skirmuntt E.C."/>
            <person name="Katzourakis A."/>
            <person name="Burkitt-Gray L."/>
            <person name="Ray D.A."/>
            <person name="Sullivan K.A.M."/>
            <person name="Roscito J.G."/>
            <person name="Kirilenko B.M."/>
            <person name="Davalos L.M."/>
            <person name="Corthals A.P."/>
            <person name="Power M.L."/>
            <person name="Jones G."/>
            <person name="Ransome R.D."/>
            <person name="Dechmann D.K.N."/>
            <person name="Locatelli A.G."/>
            <person name="Puechmaille S.J."/>
            <person name="Fedrigo O."/>
            <person name="Jarvis E.D."/>
            <person name="Hiller M."/>
            <person name="Vernes S.C."/>
            <person name="Myers E.W."/>
            <person name="Teeling E.C."/>
        </authorList>
    </citation>
    <scope>NUCLEOTIDE SEQUENCE [LARGE SCALE GENOMIC DNA]</scope>
    <source>
        <strain evidence="1">MMyoMyo1</strain>
        <tissue evidence="1">Flight muscle</tissue>
    </source>
</reference>
<gene>
    <name evidence="1" type="ORF">mMyoMyo1_000529</name>
</gene>